<organism evidence="2 3">
    <name type="scientific">Leucobacter coleopterorum</name>
    <dbReference type="NCBI Taxonomy" id="2714933"/>
    <lineage>
        <taxon>Bacteria</taxon>
        <taxon>Bacillati</taxon>
        <taxon>Actinomycetota</taxon>
        <taxon>Actinomycetes</taxon>
        <taxon>Micrococcales</taxon>
        <taxon>Microbacteriaceae</taxon>
        <taxon>Leucobacter</taxon>
    </lineage>
</organism>
<evidence type="ECO:0000313" key="2">
    <source>
        <dbReference type="EMBL" id="QIM17578.1"/>
    </source>
</evidence>
<dbReference type="GO" id="GO:0016787">
    <property type="term" value="F:hydrolase activity"/>
    <property type="evidence" value="ECO:0007669"/>
    <property type="project" value="UniProtKB-KW"/>
</dbReference>
<dbReference type="Proteomes" id="UP000503441">
    <property type="component" value="Chromosome"/>
</dbReference>
<dbReference type="PANTHER" id="PTHR35333:SF3">
    <property type="entry name" value="BETA-LACTAMASE-TYPE TRANSPEPTIDASE FOLD CONTAINING PROTEIN"/>
    <property type="match status" value="1"/>
</dbReference>
<dbReference type="Gene3D" id="3.40.710.10">
    <property type="entry name" value="DD-peptidase/beta-lactamase superfamily"/>
    <property type="match status" value="1"/>
</dbReference>
<reference evidence="2 3" key="1">
    <citation type="submission" date="2020-03" db="EMBL/GenBank/DDBJ databases">
        <title>Leucobacter sp. nov., isolated from beetles.</title>
        <authorList>
            <person name="Hyun D.-W."/>
            <person name="Bae J.-W."/>
        </authorList>
    </citation>
    <scope>NUCLEOTIDE SEQUENCE [LARGE SCALE GENOMIC DNA]</scope>
    <source>
        <strain evidence="2 3">HDW9A</strain>
    </source>
</reference>
<feature type="domain" description="Beta-lactamase class A catalytic" evidence="1">
    <location>
        <begin position="2"/>
        <end position="141"/>
    </location>
</feature>
<sequence length="163" mass="17714">MEDPVTLTWRELMRWMLVGSDNTSAAVIMQHIGEHAVDAVARDAGMTATRIAHSADTVRDAVEAARAGTLSAGFSGRDLDDDLIAFAQEDRVLGSVTTAEDQVALLSALWSGGLLNQAGTRMVCAMMQQKLSHHRISRTFGYPGFRSRERPDLGVLFGTIVRL</sequence>
<evidence type="ECO:0000259" key="1">
    <source>
        <dbReference type="Pfam" id="PF13354"/>
    </source>
</evidence>
<keyword evidence="2" id="KW-0378">Hydrolase</keyword>
<dbReference type="InterPro" id="IPR045155">
    <property type="entry name" value="Beta-lactam_cat"/>
</dbReference>
<keyword evidence="3" id="KW-1185">Reference proteome</keyword>
<dbReference type="EMBL" id="CP049933">
    <property type="protein sequence ID" value="QIM17578.1"/>
    <property type="molecule type" value="Genomic_DNA"/>
</dbReference>
<name>A0ABX6JTF0_9MICO</name>
<proteinExistence type="predicted"/>
<accession>A0ABX6JTF0</accession>
<dbReference type="RefSeq" id="WP_166328250.1">
    <property type="nucleotide sequence ID" value="NZ_CP049933.1"/>
</dbReference>
<dbReference type="SUPFAM" id="SSF56601">
    <property type="entry name" value="beta-lactamase/transpeptidase-like"/>
    <property type="match status" value="1"/>
</dbReference>
<gene>
    <name evidence="2" type="ORF">G7066_00600</name>
</gene>
<dbReference type="PANTHER" id="PTHR35333">
    <property type="entry name" value="BETA-LACTAMASE"/>
    <property type="match status" value="1"/>
</dbReference>
<protein>
    <submittedName>
        <fullName evidence="2">Serine hydrolase</fullName>
    </submittedName>
</protein>
<dbReference type="Pfam" id="PF13354">
    <property type="entry name" value="Beta-lactamase2"/>
    <property type="match status" value="1"/>
</dbReference>
<dbReference type="InterPro" id="IPR000871">
    <property type="entry name" value="Beta-lactam_class-A"/>
</dbReference>
<dbReference type="InterPro" id="IPR012338">
    <property type="entry name" value="Beta-lactam/transpept-like"/>
</dbReference>
<evidence type="ECO:0000313" key="3">
    <source>
        <dbReference type="Proteomes" id="UP000503441"/>
    </source>
</evidence>